<dbReference type="Proteomes" id="UP000620124">
    <property type="component" value="Unassembled WGS sequence"/>
</dbReference>
<name>A0A8H7DI14_9AGAR</name>
<dbReference type="OrthoDB" id="2937383at2759"/>
<comment type="caution">
    <text evidence="1">The sequence shown here is derived from an EMBL/GenBank/DDBJ whole genome shotgun (WGS) entry which is preliminary data.</text>
</comment>
<gene>
    <name evidence="1" type="ORF">MVEN_00070400</name>
</gene>
<protein>
    <submittedName>
        <fullName evidence="1">Uncharacterized protein</fullName>
    </submittedName>
</protein>
<evidence type="ECO:0000313" key="2">
    <source>
        <dbReference type="Proteomes" id="UP000620124"/>
    </source>
</evidence>
<sequence>MILLGTRLHICLAYLYDRIRSYQSTLDSRLSHIQDFRASGWLPTNYLQVADVSIYKGLAVVKTCLSRPDGVLFPLVSSEAPLAKGLPYKPRAQFSSMFRQSTMPFYVHWNPAVPPPPSSPVESRIYGVVAPAEQLDTKVQLWARLRNGQLSNMPVGFPFRHVMSGRGIPQISFDPYEFREELDFKSRCSGHLAAQVAFTPAASGSRHSKKKYLSWRATLPKLDLRPYTRGPPPKVPVAHVRVDTEVMNTMYGTYIERDPRIILRALSISLELGLLVTITLDDCGHCSGQYSSVVYIGTANNGRRSLLLNAGSFRDRSMSQNSATTAHALK</sequence>
<evidence type="ECO:0000313" key="1">
    <source>
        <dbReference type="EMBL" id="KAF7372116.1"/>
    </source>
</evidence>
<reference evidence="1" key="1">
    <citation type="submission" date="2020-05" db="EMBL/GenBank/DDBJ databases">
        <title>Mycena genomes resolve the evolution of fungal bioluminescence.</title>
        <authorList>
            <person name="Tsai I.J."/>
        </authorList>
    </citation>
    <scope>NUCLEOTIDE SEQUENCE</scope>
    <source>
        <strain evidence="1">CCC161011</strain>
    </source>
</reference>
<dbReference type="EMBL" id="JACAZI010000001">
    <property type="protein sequence ID" value="KAF7372116.1"/>
    <property type="molecule type" value="Genomic_DNA"/>
</dbReference>
<keyword evidence="2" id="KW-1185">Reference proteome</keyword>
<proteinExistence type="predicted"/>
<dbReference type="AlphaFoldDB" id="A0A8H7DI14"/>
<organism evidence="1 2">
    <name type="scientific">Mycena venus</name>
    <dbReference type="NCBI Taxonomy" id="2733690"/>
    <lineage>
        <taxon>Eukaryota</taxon>
        <taxon>Fungi</taxon>
        <taxon>Dikarya</taxon>
        <taxon>Basidiomycota</taxon>
        <taxon>Agaricomycotina</taxon>
        <taxon>Agaricomycetes</taxon>
        <taxon>Agaricomycetidae</taxon>
        <taxon>Agaricales</taxon>
        <taxon>Marasmiineae</taxon>
        <taxon>Mycenaceae</taxon>
        <taxon>Mycena</taxon>
    </lineage>
</organism>
<accession>A0A8H7DI14</accession>